<protein>
    <submittedName>
        <fullName evidence="2">Uncharacterized protein</fullName>
    </submittedName>
</protein>
<evidence type="ECO:0000256" key="1">
    <source>
        <dbReference type="SAM" id="Phobius"/>
    </source>
</evidence>
<evidence type="ECO:0000313" key="2">
    <source>
        <dbReference type="EMBL" id="SUV52159.1"/>
    </source>
</evidence>
<sequence>MFGIIKYRMDNEKDNELYSSNSIYAMVKNIVILIFVVILLSSCVEKPVVNMDNHFGFENLSDSYDSKTQTFKRRYSDDTIVVKIALTSDEKVKILNAFSENNFHNLPDELDCTSTGSSPVMYDKLILQDKVVTYIYNAQKSYFCSQDEEFTSIYDLLVDIVNNKKEIKELLPADIYYE</sequence>
<name>A0A380ZU35_9FLAO</name>
<dbReference type="EMBL" id="UFTJ01000003">
    <property type="protein sequence ID" value="SUV52159.1"/>
    <property type="molecule type" value="Genomic_DNA"/>
</dbReference>
<reference evidence="2 3" key="1">
    <citation type="submission" date="2018-06" db="EMBL/GenBank/DDBJ databases">
        <authorList>
            <consortium name="Pathogen Informatics"/>
            <person name="Doyle S."/>
        </authorList>
    </citation>
    <scope>NUCLEOTIDE SEQUENCE [LARGE SCALE GENOMIC DNA]</scope>
    <source>
        <strain evidence="2 3">NCTC11661</strain>
    </source>
</reference>
<proteinExistence type="predicted"/>
<gene>
    <name evidence="2" type="ORF">NCTC11661_01407</name>
</gene>
<accession>A0A380ZU35</accession>
<keyword evidence="1" id="KW-1133">Transmembrane helix</keyword>
<evidence type="ECO:0000313" key="3">
    <source>
        <dbReference type="Proteomes" id="UP000255515"/>
    </source>
</evidence>
<keyword evidence="1" id="KW-0812">Transmembrane</keyword>
<dbReference type="AlphaFoldDB" id="A0A380ZU35"/>
<keyword evidence="1" id="KW-0472">Membrane</keyword>
<dbReference type="Proteomes" id="UP000255515">
    <property type="component" value="Unassembled WGS sequence"/>
</dbReference>
<feature type="transmembrane region" description="Helical" evidence="1">
    <location>
        <begin position="21"/>
        <end position="41"/>
    </location>
</feature>
<organism evidence="2 3">
    <name type="scientific">Bergeyella zoohelcum</name>
    <dbReference type="NCBI Taxonomy" id="1015"/>
    <lineage>
        <taxon>Bacteria</taxon>
        <taxon>Pseudomonadati</taxon>
        <taxon>Bacteroidota</taxon>
        <taxon>Flavobacteriia</taxon>
        <taxon>Flavobacteriales</taxon>
        <taxon>Weeksellaceae</taxon>
        <taxon>Bergeyella</taxon>
    </lineage>
</organism>